<feature type="compositionally biased region" description="Low complexity" evidence="6">
    <location>
        <begin position="1547"/>
        <end position="1563"/>
    </location>
</feature>
<feature type="compositionally biased region" description="Basic and acidic residues" evidence="6">
    <location>
        <begin position="1091"/>
        <end position="1102"/>
    </location>
</feature>
<dbReference type="GO" id="GO:0005614">
    <property type="term" value="C:interstitial matrix"/>
    <property type="evidence" value="ECO:0007669"/>
    <property type="project" value="Ensembl"/>
</dbReference>
<dbReference type="GO" id="GO:0021695">
    <property type="term" value="P:cerebellar cortex development"/>
    <property type="evidence" value="ECO:0007669"/>
    <property type="project" value="Ensembl"/>
</dbReference>
<feature type="compositionally biased region" description="Low complexity" evidence="6">
    <location>
        <begin position="592"/>
        <end position="606"/>
    </location>
</feature>
<feature type="compositionally biased region" description="Polar residues" evidence="6">
    <location>
        <begin position="299"/>
        <end position="315"/>
    </location>
</feature>
<feature type="compositionally biased region" description="Low complexity" evidence="6">
    <location>
        <begin position="356"/>
        <end position="369"/>
    </location>
</feature>
<dbReference type="GO" id="GO:0022008">
    <property type="term" value="P:neurogenesis"/>
    <property type="evidence" value="ECO:0007669"/>
    <property type="project" value="InterPro"/>
</dbReference>
<feature type="compositionally biased region" description="Low complexity" evidence="6">
    <location>
        <begin position="655"/>
        <end position="675"/>
    </location>
</feature>
<evidence type="ECO:0000313" key="8">
    <source>
        <dbReference type="Ensembl" id="ENSMFAP00000005272.1"/>
    </source>
</evidence>
<dbReference type="InterPro" id="IPR003959">
    <property type="entry name" value="ATPase_AAA_core"/>
</dbReference>
<dbReference type="Bgee" id="ENSMFAG00000001739">
    <property type="expression patterns" value="Expressed in cerebellum and 9 other cell types or tissues"/>
</dbReference>
<dbReference type="InterPro" id="IPR001715">
    <property type="entry name" value="CH_dom"/>
</dbReference>
<feature type="region of interest" description="Disordered" evidence="6">
    <location>
        <begin position="1757"/>
        <end position="1852"/>
    </location>
</feature>
<feature type="compositionally biased region" description="Low complexity" evidence="6">
    <location>
        <begin position="1388"/>
        <end position="1404"/>
    </location>
</feature>
<keyword evidence="9" id="KW-1185">Reference proteome</keyword>
<feature type="region of interest" description="Disordered" evidence="6">
    <location>
        <begin position="804"/>
        <end position="824"/>
    </location>
</feature>
<evidence type="ECO:0000256" key="2">
    <source>
        <dbReference type="ARBA" id="ARBA00006255"/>
    </source>
</evidence>
<dbReference type="CDD" id="cd21285">
    <property type="entry name" value="CH_NAV2"/>
    <property type="match status" value="1"/>
</dbReference>
<feature type="compositionally biased region" description="Polar residues" evidence="6">
    <location>
        <begin position="1923"/>
        <end position="1949"/>
    </location>
</feature>
<dbReference type="GO" id="GO:0003025">
    <property type="term" value="P:regulation of systemic arterial blood pressure by baroreceptor feedback"/>
    <property type="evidence" value="ECO:0007669"/>
    <property type="project" value="Ensembl"/>
</dbReference>
<feature type="region of interest" description="Disordered" evidence="6">
    <location>
        <begin position="194"/>
        <end position="675"/>
    </location>
</feature>
<dbReference type="SUPFAM" id="SSF52540">
    <property type="entry name" value="P-loop containing nucleoside triphosphate hydrolases"/>
    <property type="match status" value="2"/>
</dbReference>
<dbReference type="GeneTree" id="ENSGT00940000155663"/>
<feature type="region of interest" description="Disordered" evidence="6">
    <location>
        <begin position="2387"/>
        <end position="2452"/>
    </location>
</feature>
<dbReference type="GeneID" id="102119118"/>
<dbReference type="Gene3D" id="1.10.418.10">
    <property type="entry name" value="Calponin-like domain"/>
    <property type="match status" value="1"/>
</dbReference>
<keyword evidence="3 5" id="KW-0175">Coiled coil</keyword>
<feature type="compositionally biased region" description="Low complexity" evidence="6">
    <location>
        <begin position="1232"/>
        <end position="1245"/>
    </location>
</feature>
<dbReference type="InterPro" id="IPR057126">
    <property type="entry name" value="NAV1-like_ubiquitin-like"/>
</dbReference>
<dbReference type="GO" id="GO:0043138">
    <property type="term" value="F:3'-5' DNA helicase activity"/>
    <property type="evidence" value="ECO:0007669"/>
    <property type="project" value="Ensembl"/>
</dbReference>
<dbReference type="FunFam" id="1.10.418.10:FF:000018">
    <property type="entry name" value="Neuron navigator 2"/>
    <property type="match status" value="1"/>
</dbReference>
<evidence type="ECO:0000256" key="1">
    <source>
        <dbReference type="ARBA" id="ARBA00004123"/>
    </source>
</evidence>
<comment type="similarity">
    <text evidence="2">Belongs to the Nav/unc-53 family.</text>
</comment>
<dbReference type="KEGG" id="mcf:102119118"/>
<feature type="compositionally biased region" description="Low complexity" evidence="6">
    <location>
        <begin position="2424"/>
        <end position="2437"/>
    </location>
</feature>
<name>A0A2K5TYZ0_MACFA</name>
<feature type="compositionally biased region" description="Polar residues" evidence="6">
    <location>
        <begin position="492"/>
        <end position="506"/>
    </location>
</feature>
<feature type="compositionally biased region" description="Polar residues" evidence="6">
    <location>
        <begin position="1220"/>
        <end position="1231"/>
    </location>
</feature>
<feature type="compositionally biased region" description="Basic and acidic residues" evidence="6">
    <location>
        <begin position="507"/>
        <end position="547"/>
    </location>
</feature>
<feature type="compositionally biased region" description="Low complexity" evidence="6">
    <location>
        <begin position="194"/>
        <end position="204"/>
    </location>
</feature>
<feature type="compositionally biased region" description="Low complexity" evidence="6">
    <location>
        <begin position="1363"/>
        <end position="1380"/>
    </location>
</feature>
<comment type="subcellular location">
    <subcellularLocation>
        <location evidence="1">Nucleus</location>
    </subcellularLocation>
</comment>
<evidence type="ECO:0000256" key="3">
    <source>
        <dbReference type="ARBA" id="ARBA00023054"/>
    </source>
</evidence>
<dbReference type="GO" id="GO:0007605">
    <property type="term" value="P:sensory perception of sound"/>
    <property type="evidence" value="ECO:0007669"/>
    <property type="project" value="Ensembl"/>
</dbReference>
<feature type="compositionally biased region" description="Low complexity" evidence="6">
    <location>
        <begin position="255"/>
        <end position="267"/>
    </location>
</feature>
<feature type="compositionally biased region" description="Basic and acidic residues" evidence="6">
    <location>
        <begin position="1526"/>
        <end position="1535"/>
    </location>
</feature>
<dbReference type="Gene3D" id="3.40.50.300">
    <property type="entry name" value="P-loop containing nucleotide triphosphate hydrolases"/>
    <property type="match status" value="1"/>
</dbReference>
<protein>
    <submittedName>
        <fullName evidence="8">Neuron navigator 2</fullName>
    </submittedName>
</protein>
<feature type="region of interest" description="Disordered" evidence="6">
    <location>
        <begin position="1440"/>
        <end position="1570"/>
    </location>
</feature>
<dbReference type="InterPro" id="IPR036872">
    <property type="entry name" value="CH_dom_sf"/>
</dbReference>
<dbReference type="SUPFAM" id="SSF47576">
    <property type="entry name" value="Calponin-homology domain, CH-domain"/>
    <property type="match status" value="1"/>
</dbReference>
<reference evidence="8" key="3">
    <citation type="submission" date="2025-09" db="UniProtKB">
        <authorList>
            <consortium name="Ensembl"/>
        </authorList>
    </citation>
    <scope>IDENTIFICATION</scope>
</reference>
<dbReference type="GO" id="GO:0005654">
    <property type="term" value="C:nucleoplasm"/>
    <property type="evidence" value="ECO:0007669"/>
    <property type="project" value="Ensembl"/>
</dbReference>
<feature type="compositionally biased region" description="Polar residues" evidence="6">
    <location>
        <begin position="708"/>
        <end position="719"/>
    </location>
</feature>
<feature type="compositionally biased region" description="Polar residues" evidence="6">
    <location>
        <begin position="1767"/>
        <end position="1787"/>
    </location>
</feature>
<reference evidence="8" key="2">
    <citation type="submission" date="2025-08" db="UniProtKB">
        <authorList>
            <consortium name="Ensembl"/>
        </authorList>
    </citation>
    <scope>IDENTIFICATION</scope>
</reference>
<dbReference type="Pfam" id="PF00004">
    <property type="entry name" value="AAA"/>
    <property type="match status" value="1"/>
</dbReference>
<proteinExistence type="inferred from homology"/>
<feature type="compositionally biased region" description="Polar residues" evidence="6">
    <location>
        <begin position="244"/>
        <end position="254"/>
    </location>
</feature>
<feature type="compositionally biased region" description="Polar residues" evidence="6">
    <location>
        <begin position="384"/>
        <end position="398"/>
    </location>
</feature>
<sequence>MPAILVASKMKSGLPKPVHSAAPILHVPPARAGPQPCYLKLGSKVEVSKTTYPSQIPLKSQVLQGLQEPAGEGLPLRKSGSVENGFDTQIYTDWANHYLAKSGHKRLIKDLQQDVTDGVLLAQIIQVVANEKIEDINGCPKNRSQMIENIDACLNFLAAKGINIQGLSAEEIRNGNLKAILGLFFSLSRYKQQQQQPQKQHLSSPLPPAVSQVAGAPSQCQAGTPQQQVPAAPQALCQPHQPAPHQQSKAQAEMQSSASSKDSSQSKIIRFTLGQKKISRLPGPTARVSAAGSEAKTRGGSTTANNRRSQSFNNYDKSKPVTSPPPPPSSHEKEPLASSASSHPGMSDNAPASLESGSSSTPTNYSTSSAIPQPGAATKPWRSKSLSVKHSATVSMLSVKSPGPEAPRPTPEAMKPASNNQKSMLEKLKLFNSKGGSKAGEGPGSRDTSCERLETLPSFEESEELEAASRMLTTVGPASSSPKIALKGIAQRTFSRALTNKKSSPKGNEKEKEKQQREKDKEKSKDLAKRASVTERLDLKEEPKEDPSGAALPEMPKKSSKIASFIPKGGKLNSAKKEPMAPSHSGIPKPGMKSMPGKSPSAPAPSKEGERSRSGKPSSGLPQQKPQLDGRHSSSSSSLASSEGKGPGGTTLNHSISSQTVSGSIGTTQTTGSNTVSVQLPQPQQQYNHPNTATVAPFLYRSQTDTEGNVTAESGSTGVSMEPSHFTKTGQPALEELTGEDPEARRLRTVKNIADLRQNLEETMSSLRGTQVTHSTLETTFDTNVTTEMSGRSILSLTGRPTPLSWRLGQSSPRLQAGDAPSMGNGYPPRANASRFINTESGRYVYSAPLRRQLASRGSSICHVDVSDKAGDEMDLEGISMDAPGYMSDGDVLSKNIRTDDITSGYMTDGGLGLYTRRLNRLPDGMAVVRETLQRNTSLGLGDADSWDDSSSVSSGISDTIDNLSTDDINTSSSISSYANTPASSRKNLDVQTDAEKHSQVERNSLWSGDDVKKSDGGSDSGIKMEPGSKWRRNPSDVSDESDKSTSGKKNPVISQTGSWRRGMTAQVGITMPRTKPSAPAGALKTPGTGKTDDAKVSEKGRLSPKASQVKRSPSDAGRSSGDESKKPLPSSSRTPTANANSFGFKKQSGSAAGLAMITASGATVTSRSATLGKIPKSSALISRSAGRKSSMDGAQNQDDGYLALSSRTNLQYRSLPRPSKSTSRNGAGNRSSTSSIDSNISSKSAGLPVPKLREPSKTALGSSLPGLVNQTDKEKGISSDNESVASCNSVKVNPAAQPVSSPAQAGLQPGAKYPDVASPTLRRLFGGKATKQVPIATAENMKNSVVISNPHATMTQQGNLDSPSGSGVLSSGSSSPLYSKNVDLNQSPLASSPSSAHSAPSNSLTWGTNASSSSAVSKDGLGFQSVSSLHTSCESIDISLSSGGGPSHNSSTGLITSSKDDSLTPFVRTNSVKTTLSESPLSSPAASPKFCRSTLPRKQDSDPHLDRNTLPKKGLRYTPTSQLRTQEDAKEWLRSHSAGGLQDTASNSPFSSGSSVTSPSGTRFNFSQLASPTTVTQMSLSNPTMLRTHSLSNADGQYDPYTDSRFRNSSMSLDEKSRTMSRSGSFRDGFEEVHGSSLSLVSSTSSIYSTPEEKCQSEIRKLRRELDASQEKVSALTTQLTANAHLVAAFEQSLGNMTIRLQSLTMTAEQKDSELNELRKTIELLKKQNAAAQAAINGVINTPELNCKGNGTAQSADLRIRRQHSSDSVSSINSATSHSSVGSNIESDSKKKKRKNWLRSSFKQAFGKKKSPKSASSHSDIEEMTDSSLPSSPKLPHNGSTGSTPLLRNSHSNSLISECTDSEAETVMQLRNELRDKEMKLTDIRLEALSSAHQLDQLREAMNRMQSEIEKLKAENDRLKSESQGSGCSRAPSQVSISASPRQSMGLSQHSLNLTESTSLDMLLDDTGECSARKEGGRHVKIVVSFQEEMKWKEDSRPHLFLIGCIGVSGKTKWDVLDGVVRRLFKEYIIHVDPVSQLGLNSDSVLGYSIGEIKRSNTSETPELLPCGYLVGENTTISVTVKGLAENSLDSLVFESLIPKPILQRYVSLLIEHRRIILSGPSGTGKTYLANRLSEYMVLREGRELTDGVIATFNVDHKSSKELRQYLSNLADQCNSENNAVDMPLVIILDNLHHVSSLGEIFNGLLNCKYHKCPYIIGTMNQATSSTPNLQLHHNFRWVLCANHTEPVKGFLGRFLRRKLMETEISGRVRNMELVKIIDWIPKVWHHLNRFLEAHSSSDVTIGPRLFLSCPIDVDGSRVWFTDLWNYSIIPYLLEAVREGLQLYGRRAPWEDPAKWVMDTYPWAASPQQHEWPPLLQLRPEDVGFDGYSMPREGSTSKQVPPSDAEGDPLMNMLMRLQEAANYSSPQSYDSDSNSNSHHDDILDSSLESTL</sequence>
<feature type="compositionally biased region" description="Polar residues" evidence="6">
    <location>
        <begin position="1839"/>
        <end position="1852"/>
    </location>
</feature>
<feature type="compositionally biased region" description="Low complexity" evidence="6">
    <location>
        <begin position="939"/>
        <end position="985"/>
    </location>
</feature>
<dbReference type="Pfam" id="PF25408">
    <property type="entry name" value="AAA_lid_NAV1"/>
    <property type="match status" value="1"/>
</dbReference>
<feature type="region of interest" description="Disordered" evidence="6">
    <location>
        <begin position="1296"/>
        <end position="1315"/>
    </location>
</feature>
<reference evidence="8 9" key="1">
    <citation type="submission" date="2013-03" db="EMBL/GenBank/DDBJ databases">
        <authorList>
            <person name="Warren W."/>
            <person name="Wilson R.K."/>
        </authorList>
    </citation>
    <scope>NUCLEOTIDE SEQUENCE</scope>
</reference>
<evidence type="ECO:0000256" key="5">
    <source>
        <dbReference type="SAM" id="Coils"/>
    </source>
</evidence>
<feature type="domain" description="Calponin-homology (CH)" evidence="7">
    <location>
        <begin position="85"/>
        <end position="192"/>
    </location>
</feature>
<evidence type="ECO:0000259" key="7">
    <source>
        <dbReference type="PROSITE" id="PS50021"/>
    </source>
</evidence>
<dbReference type="SMART" id="SM00382">
    <property type="entry name" value="AAA"/>
    <property type="match status" value="1"/>
</dbReference>
<dbReference type="GO" id="GO:0007608">
    <property type="term" value="P:sensory perception of smell"/>
    <property type="evidence" value="ECO:0007669"/>
    <property type="project" value="Ensembl"/>
</dbReference>
<feature type="compositionally biased region" description="Polar residues" evidence="6">
    <location>
        <begin position="1130"/>
        <end position="1142"/>
    </location>
</feature>
<dbReference type="GO" id="GO:0008201">
    <property type="term" value="F:heparin binding"/>
    <property type="evidence" value="ECO:0007669"/>
    <property type="project" value="Ensembl"/>
</dbReference>
<dbReference type="SMART" id="SM00033">
    <property type="entry name" value="CH"/>
    <property type="match status" value="1"/>
</dbReference>
<accession>A0A2K5TYZ0</accession>
<dbReference type="InterPro" id="IPR057568">
    <property type="entry name" value="CortBP2_NAV1-like_AAA_lid"/>
</dbReference>
<dbReference type="CTD" id="89797"/>
<dbReference type="InterPro" id="IPR003593">
    <property type="entry name" value="AAA+_ATPase"/>
</dbReference>
<dbReference type="GO" id="GO:0021564">
    <property type="term" value="P:vagus nerve development"/>
    <property type="evidence" value="ECO:0007669"/>
    <property type="project" value="Ensembl"/>
</dbReference>
<evidence type="ECO:0000256" key="6">
    <source>
        <dbReference type="SAM" id="MobiDB-lite"/>
    </source>
</evidence>
<dbReference type="InterPro" id="IPR039041">
    <property type="entry name" value="Nav/unc-53"/>
</dbReference>
<feature type="region of interest" description="Disordered" evidence="6">
    <location>
        <begin position="1915"/>
        <end position="1949"/>
    </location>
</feature>
<feature type="coiled-coil region" evidence="5">
    <location>
        <begin position="1653"/>
        <end position="1736"/>
    </location>
</feature>
<organism evidence="8 9">
    <name type="scientific">Macaca fascicularis</name>
    <name type="common">Crab-eating macaque</name>
    <name type="synonym">Cynomolgus monkey</name>
    <dbReference type="NCBI Taxonomy" id="9541"/>
    <lineage>
        <taxon>Eukaryota</taxon>
        <taxon>Metazoa</taxon>
        <taxon>Chordata</taxon>
        <taxon>Craniata</taxon>
        <taxon>Vertebrata</taxon>
        <taxon>Euteleostomi</taxon>
        <taxon>Mammalia</taxon>
        <taxon>Eutheria</taxon>
        <taxon>Euarchontoglires</taxon>
        <taxon>Primates</taxon>
        <taxon>Haplorrhini</taxon>
        <taxon>Catarrhini</taxon>
        <taxon>Cercopithecidae</taxon>
        <taxon>Cercopithecinae</taxon>
        <taxon>Macaca</taxon>
    </lineage>
</organism>
<feature type="compositionally biased region" description="Polar residues" evidence="6">
    <location>
        <begin position="615"/>
        <end position="626"/>
    </location>
</feature>
<feature type="region of interest" description="Disordered" evidence="6">
    <location>
        <begin position="1355"/>
        <end position="1412"/>
    </location>
</feature>
<dbReference type="Pfam" id="PF00307">
    <property type="entry name" value="CH"/>
    <property type="match status" value="1"/>
</dbReference>
<dbReference type="Ensembl" id="ENSMFAT00000023945.2">
    <property type="protein sequence ID" value="ENSMFAP00000005272.1"/>
    <property type="gene ID" value="ENSMFAG00000001739.2"/>
</dbReference>
<feature type="compositionally biased region" description="Low complexity" evidence="6">
    <location>
        <begin position="1477"/>
        <end position="1489"/>
    </location>
</feature>
<feature type="compositionally biased region" description="Basic and acidic residues" evidence="6">
    <location>
        <begin position="1498"/>
        <end position="1510"/>
    </location>
</feature>
<feature type="region of interest" description="Disordered" evidence="6">
    <location>
        <begin position="1181"/>
        <end position="1200"/>
    </location>
</feature>
<evidence type="ECO:0000256" key="4">
    <source>
        <dbReference type="ARBA" id="ARBA00023242"/>
    </source>
</evidence>
<dbReference type="PANTHER" id="PTHR12784:SF6">
    <property type="entry name" value="NEURON NAVIGATOR 2"/>
    <property type="match status" value="1"/>
</dbReference>
<dbReference type="InterPro" id="IPR027417">
    <property type="entry name" value="P-loop_NTPase"/>
</dbReference>
<dbReference type="VEuPathDB" id="HostDB:ENSMFAG00000001739"/>
<dbReference type="Proteomes" id="UP000233100">
    <property type="component" value="Chromosome 14"/>
</dbReference>
<feature type="compositionally biased region" description="Low complexity" evidence="6">
    <location>
        <begin position="633"/>
        <end position="642"/>
    </location>
</feature>
<dbReference type="FunFam" id="3.40.50.300:FF:000451">
    <property type="entry name" value="Neuron navigator 2"/>
    <property type="match status" value="1"/>
</dbReference>
<feature type="compositionally biased region" description="Low complexity" evidence="6">
    <location>
        <begin position="1296"/>
        <end position="1306"/>
    </location>
</feature>
<dbReference type="GO" id="GO:0005524">
    <property type="term" value="F:ATP binding"/>
    <property type="evidence" value="ECO:0007669"/>
    <property type="project" value="InterPro"/>
</dbReference>
<dbReference type="Pfam" id="PF23092">
    <property type="entry name" value="Ubiquitin_6"/>
    <property type="match status" value="1"/>
</dbReference>
<dbReference type="GO" id="GO:0007626">
    <property type="term" value="P:locomotory behavior"/>
    <property type="evidence" value="ECO:0007669"/>
    <property type="project" value="Ensembl"/>
</dbReference>
<dbReference type="GO" id="GO:0021554">
    <property type="term" value="P:optic nerve development"/>
    <property type="evidence" value="ECO:0007669"/>
    <property type="project" value="Ensembl"/>
</dbReference>
<feature type="compositionally biased region" description="Polar residues" evidence="6">
    <location>
        <begin position="1440"/>
        <end position="1458"/>
    </location>
</feature>
<evidence type="ECO:0000313" key="9">
    <source>
        <dbReference type="Proteomes" id="UP000233100"/>
    </source>
</evidence>
<feature type="region of interest" description="Disordered" evidence="6">
    <location>
        <begin position="708"/>
        <end position="728"/>
    </location>
</feature>
<dbReference type="PROSITE" id="PS50021">
    <property type="entry name" value="CH"/>
    <property type="match status" value="1"/>
</dbReference>
<keyword evidence="4" id="KW-0539">Nucleus</keyword>
<dbReference type="GO" id="GO:0016887">
    <property type="term" value="F:ATP hydrolysis activity"/>
    <property type="evidence" value="ECO:0007669"/>
    <property type="project" value="InterPro"/>
</dbReference>
<feature type="region of interest" description="Disordered" evidence="6">
    <location>
        <begin position="1588"/>
        <end position="1626"/>
    </location>
</feature>
<feature type="region of interest" description="Disordered" evidence="6">
    <location>
        <begin position="939"/>
        <end position="1151"/>
    </location>
</feature>
<dbReference type="GO" id="GO:0021563">
    <property type="term" value="P:glossopharyngeal nerve development"/>
    <property type="evidence" value="ECO:0007669"/>
    <property type="project" value="Ensembl"/>
</dbReference>
<feature type="region of interest" description="Disordered" evidence="6">
    <location>
        <begin position="1209"/>
        <end position="1283"/>
    </location>
</feature>
<dbReference type="PANTHER" id="PTHR12784">
    <property type="entry name" value="STEERIN"/>
    <property type="match status" value="1"/>
</dbReference>
<gene>
    <name evidence="8" type="primary">NAV2</name>
</gene>
<feature type="compositionally biased region" description="Low complexity" evidence="6">
    <location>
        <begin position="221"/>
        <end position="239"/>
    </location>
</feature>